<dbReference type="AlphaFoldDB" id="A0A6J6HL67"/>
<accession>A0A6J6HL67</accession>
<sequence>MPTLVGTTDGIGTGYSNTLKMVGQSQAASAAKNYAGNGLSDWYLPSYSELSQIAGFNSIFGGFLLGRAYWSSSEFNDTRARFYVFNSFGSTETKQSYYYVLAVRAF</sequence>
<reference evidence="1" key="1">
    <citation type="submission" date="2020-05" db="EMBL/GenBank/DDBJ databases">
        <authorList>
            <person name="Chiriac C."/>
            <person name="Salcher M."/>
            <person name="Ghai R."/>
            <person name="Kavagutti S V."/>
        </authorList>
    </citation>
    <scope>NUCLEOTIDE SEQUENCE</scope>
</reference>
<gene>
    <name evidence="1" type="ORF">UFOPK1852_00883</name>
</gene>
<organism evidence="1">
    <name type="scientific">freshwater metagenome</name>
    <dbReference type="NCBI Taxonomy" id="449393"/>
    <lineage>
        <taxon>unclassified sequences</taxon>
        <taxon>metagenomes</taxon>
        <taxon>ecological metagenomes</taxon>
    </lineage>
</organism>
<proteinExistence type="predicted"/>
<protein>
    <submittedName>
        <fullName evidence="1">Unannotated protein</fullName>
    </submittedName>
</protein>
<evidence type="ECO:0000313" key="1">
    <source>
        <dbReference type="EMBL" id="CAB4614541.1"/>
    </source>
</evidence>
<name>A0A6J6HL67_9ZZZZ</name>
<dbReference type="EMBL" id="CAEZUS010000145">
    <property type="protein sequence ID" value="CAB4614541.1"/>
    <property type="molecule type" value="Genomic_DNA"/>
</dbReference>